<feature type="domain" description="Protein kinase" evidence="2">
    <location>
        <begin position="43"/>
        <end position="358"/>
    </location>
</feature>
<keyword evidence="3" id="KW-0808">Transferase</keyword>
<dbReference type="SMART" id="SM00220">
    <property type="entry name" value="S_TKc"/>
    <property type="match status" value="1"/>
</dbReference>
<gene>
    <name evidence="3" type="ORF">B0H67DRAFT_550275</name>
</gene>
<keyword evidence="4" id="KW-1185">Reference proteome</keyword>
<evidence type="ECO:0000259" key="2">
    <source>
        <dbReference type="PROSITE" id="PS50011"/>
    </source>
</evidence>
<sequence length="358" mass="40269">MWTPHQVVSFARSQWEVLAPFLSRSKPREYRFRELPDKMIMPFTALESIGAGGYGHADIYHGEIHPQHHNFPVGLFVVKSIRINGPEADQFEKEVRMLRRVCANEHIVDPLEAYRHRGAYHLLLPRAECDLEVYWKEVDHGGLRTNTAFLLSWMAQQCGGLASGLNQIHHHLTTSMSSLFQRTAERLSLGVSRKRAVLPSPDAPRRHKFHGAHGDVKPSNILWFPGPTANGTLKITDFGAGDYSDTESTRRSSDPVPFTPSYQPPERALDIDDEIDVSWAYDVWRLGCVYSEFATWYGGGYPMVDKFTRSRRPAHADRGGAPFFELGADGKAVVKPAVEEVKLIPPSSTVVIPERDAV</sequence>
<dbReference type="PROSITE" id="PS50011">
    <property type="entry name" value="PROTEIN_KINASE_DOM"/>
    <property type="match status" value="1"/>
</dbReference>
<proteinExistence type="predicted"/>
<dbReference type="GO" id="GO:0004674">
    <property type="term" value="F:protein serine/threonine kinase activity"/>
    <property type="evidence" value="ECO:0007669"/>
    <property type="project" value="TreeGrafter"/>
</dbReference>
<comment type="caution">
    <text evidence="3">The sequence shown here is derived from an EMBL/GenBank/DDBJ whole genome shotgun (WGS) entry which is preliminary data.</text>
</comment>
<dbReference type="EMBL" id="JAUKUA010000002">
    <property type="protein sequence ID" value="KAK0724529.1"/>
    <property type="molecule type" value="Genomic_DNA"/>
</dbReference>
<dbReference type="InterPro" id="IPR011009">
    <property type="entry name" value="Kinase-like_dom_sf"/>
</dbReference>
<dbReference type="SUPFAM" id="SSF56112">
    <property type="entry name" value="Protein kinase-like (PK-like)"/>
    <property type="match status" value="1"/>
</dbReference>
<dbReference type="GO" id="GO:0005524">
    <property type="term" value="F:ATP binding"/>
    <property type="evidence" value="ECO:0007669"/>
    <property type="project" value="InterPro"/>
</dbReference>
<dbReference type="Pfam" id="PF00069">
    <property type="entry name" value="Pkinase"/>
    <property type="match status" value="1"/>
</dbReference>
<dbReference type="PANTHER" id="PTHR24359">
    <property type="entry name" value="SERINE/THREONINE-PROTEIN KINASE SBK1"/>
    <property type="match status" value="1"/>
</dbReference>
<dbReference type="InterPro" id="IPR000719">
    <property type="entry name" value="Prot_kinase_dom"/>
</dbReference>
<dbReference type="PANTHER" id="PTHR24359:SF1">
    <property type="entry name" value="INHIBITOR OF NUCLEAR FACTOR KAPPA-B KINASE EPSILON SUBUNIT HOMOLOG 1-RELATED"/>
    <property type="match status" value="1"/>
</dbReference>
<reference evidence="3" key="1">
    <citation type="submission" date="2023-06" db="EMBL/GenBank/DDBJ databases">
        <title>Genome-scale phylogeny and comparative genomics of the fungal order Sordariales.</title>
        <authorList>
            <consortium name="Lawrence Berkeley National Laboratory"/>
            <person name="Hensen N."/>
            <person name="Bonometti L."/>
            <person name="Westerberg I."/>
            <person name="Brannstrom I.O."/>
            <person name="Guillou S."/>
            <person name="Cros-Aarteil S."/>
            <person name="Calhoun S."/>
            <person name="Haridas S."/>
            <person name="Kuo A."/>
            <person name="Mondo S."/>
            <person name="Pangilinan J."/>
            <person name="Riley R."/>
            <person name="Labutti K."/>
            <person name="Andreopoulos B."/>
            <person name="Lipzen A."/>
            <person name="Chen C."/>
            <person name="Yanf M."/>
            <person name="Daum C."/>
            <person name="Ng V."/>
            <person name="Clum A."/>
            <person name="Steindorff A."/>
            <person name="Ohm R."/>
            <person name="Martin F."/>
            <person name="Silar P."/>
            <person name="Natvig D."/>
            <person name="Lalanne C."/>
            <person name="Gautier V."/>
            <person name="Ament-Velasquez S.L."/>
            <person name="Kruys A."/>
            <person name="Hutchinson M.I."/>
            <person name="Powell A.J."/>
            <person name="Barry K."/>
            <person name="Miller A.N."/>
            <person name="Grigoriev I.V."/>
            <person name="Debuchy R."/>
            <person name="Gladieux P."/>
            <person name="Thoren M.H."/>
            <person name="Johannesson H."/>
        </authorList>
    </citation>
    <scope>NUCLEOTIDE SEQUENCE</scope>
    <source>
        <strain evidence="3">SMH4607-1</strain>
    </source>
</reference>
<dbReference type="Proteomes" id="UP001172102">
    <property type="component" value="Unassembled WGS sequence"/>
</dbReference>
<evidence type="ECO:0000313" key="3">
    <source>
        <dbReference type="EMBL" id="KAK0724529.1"/>
    </source>
</evidence>
<accession>A0AA40AYU6</accession>
<name>A0AA40AYU6_9PEZI</name>
<dbReference type="Gene3D" id="1.10.510.10">
    <property type="entry name" value="Transferase(Phosphotransferase) domain 1"/>
    <property type="match status" value="2"/>
</dbReference>
<feature type="region of interest" description="Disordered" evidence="1">
    <location>
        <begin position="243"/>
        <end position="265"/>
    </location>
</feature>
<protein>
    <submittedName>
        <fullName evidence="3">Kinase-like domain-containing protein</fullName>
    </submittedName>
</protein>
<evidence type="ECO:0000256" key="1">
    <source>
        <dbReference type="SAM" id="MobiDB-lite"/>
    </source>
</evidence>
<evidence type="ECO:0000313" key="4">
    <source>
        <dbReference type="Proteomes" id="UP001172102"/>
    </source>
</evidence>
<organism evidence="3 4">
    <name type="scientific">Lasiosphaeris hirsuta</name>
    <dbReference type="NCBI Taxonomy" id="260670"/>
    <lineage>
        <taxon>Eukaryota</taxon>
        <taxon>Fungi</taxon>
        <taxon>Dikarya</taxon>
        <taxon>Ascomycota</taxon>
        <taxon>Pezizomycotina</taxon>
        <taxon>Sordariomycetes</taxon>
        <taxon>Sordariomycetidae</taxon>
        <taxon>Sordariales</taxon>
        <taxon>Lasiosphaeriaceae</taxon>
        <taxon>Lasiosphaeris</taxon>
    </lineage>
</organism>
<keyword evidence="3" id="KW-0418">Kinase</keyword>
<dbReference type="AlphaFoldDB" id="A0AA40AYU6"/>